<evidence type="ECO:0000256" key="1">
    <source>
        <dbReference type="ARBA" id="ARBA00004651"/>
    </source>
</evidence>
<comment type="catalytic activity">
    <reaction evidence="7">
        <text>fluoride(in) = fluoride(out)</text>
        <dbReference type="Rhea" id="RHEA:76159"/>
        <dbReference type="ChEBI" id="CHEBI:17051"/>
    </reaction>
    <physiologicalReaction direction="left-to-right" evidence="7">
        <dbReference type="Rhea" id="RHEA:76160"/>
    </physiologicalReaction>
</comment>
<dbReference type="Pfam" id="PF02537">
    <property type="entry name" value="CRCB"/>
    <property type="match status" value="1"/>
</dbReference>
<keyword evidence="5 8" id="KW-0472">Membrane</keyword>
<evidence type="ECO:0000313" key="9">
    <source>
        <dbReference type="EMBL" id="CAB4687495.1"/>
    </source>
</evidence>
<evidence type="ECO:0000256" key="6">
    <source>
        <dbReference type="ARBA" id="ARBA00035120"/>
    </source>
</evidence>
<sequence length="114" mass="12091">MNIKARHLAYVSLGGVVGSLSRWAIAELINSGLIATFIVNISGVALAGIFLYRVNLSTEQRLFLVTGFCGGFTTFSALDVGALDVSIATAGFYVTATVLISLALLRIIRRPVSQ</sequence>
<evidence type="ECO:0000313" key="11">
    <source>
        <dbReference type="EMBL" id="CAB5038759.1"/>
    </source>
</evidence>
<dbReference type="EMBL" id="CAFBPY010000119">
    <property type="protein sequence ID" value="CAB5038759.1"/>
    <property type="molecule type" value="Genomic_DNA"/>
</dbReference>
<keyword evidence="4 8" id="KW-1133">Transmembrane helix</keyword>
<reference evidence="9" key="1">
    <citation type="submission" date="2020-05" db="EMBL/GenBank/DDBJ databases">
        <authorList>
            <person name="Chiriac C."/>
            <person name="Salcher M."/>
            <person name="Ghai R."/>
            <person name="Kavagutti S V."/>
        </authorList>
    </citation>
    <scope>NUCLEOTIDE SEQUENCE</scope>
</reference>
<evidence type="ECO:0000313" key="10">
    <source>
        <dbReference type="EMBL" id="CAB4777038.1"/>
    </source>
</evidence>
<evidence type="ECO:0000256" key="5">
    <source>
        <dbReference type="ARBA" id="ARBA00023136"/>
    </source>
</evidence>
<dbReference type="EMBL" id="CAEZXH010000057">
    <property type="protein sequence ID" value="CAB4687495.1"/>
    <property type="molecule type" value="Genomic_DNA"/>
</dbReference>
<dbReference type="GO" id="GO:0005886">
    <property type="term" value="C:plasma membrane"/>
    <property type="evidence" value="ECO:0007669"/>
    <property type="project" value="UniProtKB-SubCell"/>
</dbReference>
<dbReference type="AlphaFoldDB" id="A0A6J6NRU2"/>
<evidence type="ECO:0000256" key="7">
    <source>
        <dbReference type="ARBA" id="ARBA00035585"/>
    </source>
</evidence>
<feature type="transmembrane region" description="Helical" evidence="8">
    <location>
        <begin position="31"/>
        <end position="54"/>
    </location>
</feature>
<organism evidence="9">
    <name type="scientific">freshwater metagenome</name>
    <dbReference type="NCBI Taxonomy" id="449393"/>
    <lineage>
        <taxon>unclassified sequences</taxon>
        <taxon>metagenomes</taxon>
        <taxon>ecological metagenomes</taxon>
    </lineage>
</organism>
<dbReference type="EMBL" id="CAEZZS010000027">
    <property type="protein sequence ID" value="CAB4777038.1"/>
    <property type="molecule type" value="Genomic_DNA"/>
</dbReference>
<name>A0A6J6NRU2_9ZZZZ</name>
<feature type="transmembrane region" description="Helical" evidence="8">
    <location>
        <begin position="61"/>
        <end position="78"/>
    </location>
</feature>
<keyword evidence="3 8" id="KW-0812">Transmembrane</keyword>
<dbReference type="InterPro" id="IPR003691">
    <property type="entry name" value="FluC"/>
</dbReference>
<comment type="similarity">
    <text evidence="6">Belongs to the fluoride channel Fluc/FEX (TC 1.A.43) family.</text>
</comment>
<feature type="transmembrane region" description="Helical" evidence="8">
    <location>
        <begin position="90"/>
        <end position="108"/>
    </location>
</feature>
<evidence type="ECO:0000256" key="2">
    <source>
        <dbReference type="ARBA" id="ARBA00022475"/>
    </source>
</evidence>
<keyword evidence="2" id="KW-1003">Cell membrane</keyword>
<proteinExistence type="inferred from homology"/>
<protein>
    <submittedName>
        <fullName evidence="9">Unannotated protein</fullName>
    </submittedName>
</protein>
<evidence type="ECO:0000256" key="3">
    <source>
        <dbReference type="ARBA" id="ARBA00022692"/>
    </source>
</evidence>
<gene>
    <name evidence="9" type="ORF">UFOPK2360_00941</name>
    <name evidence="10" type="ORF">UFOPK2922_00732</name>
    <name evidence="11" type="ORF">UFOPK4209_00784</name>
</gene>
<dbReference type="HAMAP" id="MF_00454">
    <property type="entry name" value="FluC"/>
    <property type="match status" value="1"/>
</dbReference>
<evidence type="ECO:0000256" key="4">
    <source>
        <dbReference type="ARBA" id="ARBA00022989"/>
    </source>
</evidence>
<comment type="subcellular location">
    <subcellularLocation>
        <location evidence="1">Cell membrane</location>
        <topology evidence="1">Multi-pass membrane protein</topology>
    </subcellularLocation>
</comment>
<accession>A0A6J6NRU2</accession>
<evidence type="ECO:0000256" key="8">
    <source>
        <dbReference type="SAM" id="Phobius"/>
    </source>
</evidence>
<feature type="transmembrane region" description="Helical" evidence="8">
    <location>
        <begin position="7"/>
        <end position="25"/>
    </location>
</feature>